<organism evidence="6 7">
    <name type="scientific">Streptococcus pluranimalium</name>
    <dbReference type="NCBI Taxonomy" id="82348"/>
    <lineage>
        <taxon>Bacteria</taxon>
        <taxon>Bacillati</taxon>
        <taxon>Bacillota</taxon>
        <taxon>Bacilli</taxon>
        <taxon>Lactobacillales</taxon>
        <taxon>Streptococcaceae</taxon>
        <taxon>Streptococcus</taxon>
    </lineage>
</organism>
<dbReference type="Gene3D" id="1.10.3080.10">
    <property type="entry name" value="Clc chloride channel"/>
    <property type="match status" value="1"/>
</dbReference>
<evidence type="ECO:0000256" key="5">
    <source>
        <dbReference type="SAM" id="Phobius"/>
    </source>
</evidence>
<keyword evidence="4 5" id="KW-0472">Membrane</keyword>
<protein>
    <submittedName>
        <fullName evidence="6">Chloride/fluoride channel protein</fullName>
    </submittedName>
</protein>
<proteinExistence type="predicted"/>
<evidence type="ECO:0000256" key="4">
    <source>
        <dbReference type="ARBA" id="ARBA00023136"/>
    </source>
</evidence>
<feature type="transmembrane region" description="Helical" evidence="5">
    <location>
        <begin position="219"/>
        <end position="240"/>
    </location>
</feature>
<dbReference type="PRINTS" id="PR00762">
    <property type="entry name" value="CLCHANNEL"/>
</dbReference>
<keyword evidence="2 5" id="KW-0812">Transmembrane</keyword>
<gene>
    <name evidence="6" type="primary">eriC</name>
    <name evidence="6" type="ORF">Sp14A_07310</name>
</gene>
<feature type="transmembrane region" description="Helical" evidence="5">
    <location>
        <begin position="142"/>
        <end position="166"/>
    </location>
</feature>
<evidence type="ECO:0000256" key="2">
    <source>
        <dbReference type="ARBA" id="ARBA00022692"/>
    </source>
</evidence>
<feature type="transmembrane region" description="Helical" evidence="5">
    <location>
        <begin position="94"/>
        <end position="111"/>
    </location>
</feature>
<dbReference type="RefSeq" id="WP_115129933.1">
    <property type="nucleotide sequence ID" value="NZ_CP022601.1"/>
</dbReference>
<dbReference type="EMBL" id="CP022601">
    <property type="protein sequence ID" value="AXJ12658.1"/>
    <property type="molecule type" value="Genomic_DNA"/>
</dbReference>
<accession>A0A345VIV6</accession>
<feature type="transmembrane region" description="Helical" evidence="5">
    <location>
        <begin position="252"/>
        <end position="270"/>
    </location>
</feature>
<keyword evidence="3 5" id="KW-1133">Transmembrane helix</keyword>
<dbReference type="Pfam" id="PF00654">
    <property type="entry name" value="Voltage_CLC"/>
    <property type="match status" value="1"/>
</dbReference>
<name>A0A345VIV6_9STRE</name>
<dbReference type="GO" id="GO:0016020">
    <property type="term" value="C:membrane"/>
    <property type="evidence" value="ECO:0007669"/>
    <property type="project" value="UniProtKB-SubCell"/>
</dbReference>
<dbReference type="Proteomes" id="UP000255411">
    <property type="component" value="Chromosome"/>
</dbReference>
<evidence type="ECO:0000313" key="7">
    <source>
        <dbReference type="Proteomes" id="UP000255411"/>
    </source>
</evidence>
<feature type="transmembrane region" description="Helical" evidence="5">
    <location>
        <begin position="291"/>
        <end position="311"/>
    </location>
</feature>
<dbReference type="InterPro" id="IPR014743">
    <property type="entry name" value="Cl-channel_core"/>
</dbReference>
<evidence type="ECO:0000313" key="6">
    <source>
        <dbReference type="EMBL" id="AXJ12658.1"/>
    </source>
</evidence>
<feature type="transmembrane region" description="Helical" evidence="5">
    <location>
        <begin position="48"/>
        <end position="65"/>
    </location>
</feature>
<reference evidence="6 7" key="1">
    <citation type="submission" date="2017-07" db="EMBL/GenBank/DDBJ databases">
        <title>Streptococcus pluranimalium as cause of bovine abortion.</title>
        <authorList>
            <person name="Rodriguez Campos S."/>
            <person name="Gobeli Brawand S."/>
            <person name="Brodard I."/>
            <person name="Rychener L."/>
            <person name="Perreten V."/>
        </authorList>
    </citation>
    <scope>NUCLEOTIDE SEQUENCE [LARGE SCALE GENOMIC DNA]</scope>
    <source>
        <strain evidence="6 7">14A0014</strain>
    </source>
</reference>
<comment type="subcellular location">
    <subcellularLocation>
        <location evidence="1">Membrane</location>
        <topology evidence="1">Multi-pass membrane protein</topology>
    </subcellularLocation>
</comment>
<dbReference type="SUPFAM" id="SSF81340">
    <property type="entry name" value="Clc chloride channel"/>
    <property type="match status" value="1"/>
</dbReference>
<dbReference type="InterPro" id="IPR050368">
    <property type="entry name" value="ClC-type_chloride_channel"/>
</dbReference>
<dbReference type="AlphaFoldDB" id="A0A345VIV6"/>
<feature type="transmembrane region" description="Helical" evidence="5">
    <location>
        <begin position="343"/>
        <end position="363"/>
    </location>
</feature>
<feature type="transmembrane region" description="Helical" evidence="5">
    <location>
        <begin position="375"/>
        <end position="395"/>
    </location>
</feature>
<evidence type="ECO:0000256" key="1">
    <source>
        <dbReference type="ARBA" id="ARBA00004141"/>
    </source>
</evidence>
<feature type="transmembrane region" description="Helical" evidence="5">
    <location>
        <begin position="12"/>
        <end position="36"/>
    </location>
</feature>
<evidence type="ECO:0000256" key="3">
    <source>
        <dbReference type="ARBA" id="ARBA00022989"/>
    </source>
</evidence>
<dbReference type="GO" id="GO:0015108">
    <property type="term" value="F:chloride transmembrane transporter activity"/>
    <property type="evidence" value="ECO:0007669"/>
    <property type="project" value="InterPro"/>
</dbReference>
<dbReference type="PANTHER" id="PTHR43427">
    <property type="entry name" value="CHLORIDE CHANNEL PROTEIN CLC-E"/>
    <property type="match status" value="1"/>
</dbReference>
<sequence length="406" mass="43914">MKSQDHFYRQLLSLEVAAVIIGLSAGALDALFGRVLLFVSDIRTQSPYWTIPFLGLAGLLIVFLYQRYGGESVKGMGLVFEVGQGQRQQIPKRLMPLVIVTTWLTHLFGGSAGREGVAVQLGATIGTNLTAFSFLKKYSKELLVIGMAAGFGGLFETPMAATFFALEVLVIGKLSLHLFLPAFTAAFIASQTSHFLGLEKFSHEISSNLQLDFLTVGKLLLAGFCFAFVGKLFALSLQFLKAKLTKMVPNPYVKIAFGGLVMALIFLSLENGRYSGLGTNLIDTSFLGGDIYAYDWLIKLFLTVITISLGFQGGEVTPLFSIGASLGVVLAPFFGLPIDLLAALGYVAVFASATNTLFGPLLIMGEVFGFTNTPYAFIVLVMVSCLQFLPSIYQLQKHSIAEQPKS</sequence>
<feature type="transmembrane region" description="Helical" evidence="5">
    <location>
        <begin position="178"/>
        <end position="198"/>
    </location>
</feature>
<dbReference type="PANTHER" id="PTHR43427:SF12">
    <property type="entry name" value="CHLORIDE TRANSPORTER"/>
    <property type="match status" value="1"/>
</dbReference>
<dbReference type="InterPro" id="IPR001807">
    <property type="entry name" value="ClC"/>
</dbReference>
<feature type="transmembrane region" description="Helical" evidence="5">
    <location>
        <begin position="317"/>
        <end position="336"/>
    </location>
</feature>